<dbReference type="EMBL" id="JAUSUR010000007">
    <property type="protein sequence ID" value="MDQ0362750.1"/>
    <property type="molecule type" value="Genomic_DNA"/>
</dbReference>
<dbReference type="Gene3D" id="3.10.450.50">
    <property type="match status" value="1"/>
</dbReference>
<comment type="caution">
    <text evidence="2">The sequence shown here is derived from an EMBL/GenBank/DDBJ whole genome shotgun (WGS) entry which is preliminary data.</text>
</comment>
<gene>
    <name evidence="2" type="ORF">J2S15_003504</name>
</gene>
<name>A0ABU0E8D5_9FIRM</name>
<dbReference type="RefSeq" id="WP_307410713.1">
    <property type="nucleotide sequence ID" value="NZ_JAUSUR010000007.1"/>
</dbReference>
<dbReference type="Pfam" id="PF13577">
    <property type="entry name" value="SnoaL_4"/>
    <property type="match status" value="1"/>
</dbReference>
<dbReference type="InterPro" id="IPR037401">
    <property type="entry name" value="SnoaL-like"/>
</dbReference>
<reference evidence="2 3" key="1">
    <citation type="submission" date="2023-07" db="EMBL/GenBank/DDBJ databases">
        <title>Genomic Encyclopedia of Type Strains, Phase IV (KMG-IV): sequencing the most valuable type-strain genomes for metagenomic binning, comparative biology and taxonomic classification.</title>
        <authorList>
            <person name="Goeker M."/>
        </authorList>
    </citation>
    <scope>NUCLEOTIDE SEQUENCE [LARGE SCALE GENOMIC DNA]</scope>
    <source>
        <strain evidence="2 3">DSM 16784</strain>
    </source>
</reference>
<dbReference type="InterPro" id="IPR032710">
    <property type="entry name" value="NTF2-like_dom_sf"/>
</dbReference>
<evidence type="ECO:0000313" key="2">
    <source>
        <dbReference type="EMBL" id="MDQ0362750.1"/>
    </source>
</evidence>
<dbReference type="Proteomes" id="UP001230220">
    <property type="component" value="Unassembled WGS sequence"/>
</dbReference>
<feature type="domain" description="SnoaL-like" evidence="1">
    <location>
        <begin position="185"/>
        <end position="310"/>
    </location>
</feature>
<protein>
    <recommendedName>
        <fullName evidence="1">SnoaL-like domain-containing protein</fullName>
    </recommendedName>
</protein>
<sequence length="323" mass="37677">MKRNDYIEIKDTFNIFIEAWKTNTPEALSECFVPETACHLSVVSKYPCGSQHGIIGIKDFVKKTVKPDFFYINPCNFVARVKDKYAKQSATLVCRAGVIENDNVRVIEFSFLTVNSWIKTKDGWKMNDFKMDVVECSGDYNEFIDGWYFENNDLNYYFGIHLPVISGELDCPWEEVKEEDDIKDDQTKILETFSRYAYGIDTLNFTQLIDSLSDDLVVNMAPWGAMDKREFMQTLKFKRQASNTWNHPTQLDDIKIDNNNATVRLHRMAGHKQSTMPIEFTKDNYNAIYADARYELKMIKEDGNWKILRMDYFLGIIDLGIFE</sequence>
<keyword evidence="3" id="KW-1185">Reference proteome</keyword>
<organism evidence="2 3">
    <name type="scientific">Breznakia pachnodae</name>
    <dbReference type="NCBI Taxonomy" id="265178"/>
    <lineage>
        <taxon>Bacteria</taxon>
        <taxon>Bacillati</taxon>
        <taxon>Bacillota</taxon>
        <taxon>Erysipelotrichia</taxon>
        <taxon>Erysipelotrichales</taxon>
        <taxon>Erysipelotrichaceae</taxon>
        <taxon>Breznakia</taxon>
    </lineage>
</organism>
<proteinExistence type="predicted"/>
<evidence type="ECO:0000313" key="3">
    <source>
        <dbReference type="Proteomes" id="UP001230220"/>
    </source>
</evidence>
<dbReference type="SUPFAM" id="SSF54427">
    <property type="entry name" value="NTF2-like"/>
    <property type="match status" value="2"/>
</dbReference>
<accession>A0ABU0E8D5</accession>
<evidence type="ECO:0000259" key="1">
    <source>
        <dbReference type="Pfam" id="PF13577"/>
    </source>
</evidence>